<dbReference type="InterPro" id="IPR044067">
    <property type="entry name" value="PCV_3C_PRO"/>
</dbReference>
<dbReference type="PROSITE" id="PS50507">
    <property type="entry name" value="RDRP_SSRNA_POS"/>
    <property type="match status" value="1"/>
</dbReference>
<dbReference type="GO" id="GO:0003723">
    <property type="term" value="F:RNA binding"/>
    <property type="evidence" value="ECO:0007669"/>
    <property type="project" value="InterPro"/>
</dbReference>
<keyword evidence="2" id="KW-0547">Nucleotide-binding</keyword>
<evidence type="ECO:0000256" key="3">
    <source>
        <dbReference type="ARBA" id="ARBA00022801"/>
    </source>
</evidence>
<protein>
    <submittedName>
        <fullName evidence="9">ORF1</fullName>
    </submittedName>
</protein>
<dbReference type="GO" id="GO:0003968">
    <property type="term" value="F:RNA-directed RNA polymerase activity"/>
    <property type="evidence" value="ECO:0007669"/>
    <property type="project" value="InterPro"/>
</dbReference>
<keyword evidence="1" id="KW-0645">Protease</keyword>
<keyword evidence="4" id="KW-0788">Thiol protease</keyword>
<dbReference type="InterPro" id="IPR007094">
    <property type="entry name" value="RNA-dir_pol_PSvirus"/>
</dbReference>
<proteinExistence type="predicted"/>
<dbReference type="Pfam" id="PF00680">
    <property type="entry name" value="RdRP_1"/>
    <property type="match status" value="1"/>
</dbReference>
<dbReference type="GO" id="GO:0006351">
    <property type="term" value="P:DNA-templated transcription"/>
    <property type="evidence" value="ECO:0007669"/>
    <property type="project" value="InterPro"/>
</dbReference>
<evidence type="ECO:0000256" key="5">
    <source>
        <dbReference type="ARBA" id="ARBA00022953"/>
    </source>
</evidence>
<evidence type="ECO:0000259" key="8">
    <source>
        <dbReference type="PROSITE" id="PS51874"/>
    </source>
</evidence>
<dbReference type="Pfam" id="PF12381">
    <property type="entry name" value="Peptidase_C3G"/>
    <property type="match status" value="1"/>
</dbReference>
<dbReference type="PROSITE" id="PS51874">
    <property type="entry name" value="PCV_3C_PRO"/>
    <property type="match status" value="1"/>
</dbReference>
<sequence length="1030" mass="117233">MNLFGRMLNHYQINPADIRVCDEHPEVTWQQWFEMRSSATRYIWTAFEKAVDWLPAGLFHPGAQAFERIMTLAITLVASIVCYKLGDWFGKLCMWLFPCLDPTNVAKQGLLNDLKRRAQEEHEPPISLLVAIEKLEDELGTPDNKRMTKRVTAEACIEALEKEEKAKAESCAGLMCWCGKDVATCPHVAESHQHITQGVRAKPNLESHQERTQGAKPKTNIESHQDRTAGAKVRNVEAEGEAEATNDQNAVEIVHKVKRNIYGIQILEGDERYFVGNLLFVIGKIAITNKHILKLIRGKTVRLFNMNCQKGIVLTADQTAEMNESKNETELHGLKDVVALEMPRHCLVHADITKFFQTKEDFARYVQPSGVCVLGYGRDAVIQGRYSDKCQAIDRVAFDLIEKDGTTTQVRDWYRYGVHSMPGDCGSAVIVHDPSVPRKLIGIHMAGYGSDGYFGVGVAVHQELLKSLIKNLPLKNAESNLDGEFAFEGKPTERSFGDFVSFGTAAATSNSMATVIRKGPVYGMLAEPKTAPAKLRPFVKDGEIVDPLEMARKKADTPNVPVDEKILKQCSKHYSRLLLDLKKDDRDDKVLTWEQAIQGTGEEFYLPIKRNTSPGYGWNSKGKGKEPWLGSNENYITDHPDVIARRDEMMERIMSGKRASTVFVDTLKDERRPLDRVRNGKTRLFAAGEMVYCLLVRQYFAGFSAHIMRNCIDAESTVGINPFGHDWSKLSMRLSECGPHVVAGDFSNYDGTLCSAILWEVYDVVEAFFQKATDEERMIRRALWCELVNSVHVTVPFNGTVPEVLAYLYQWSHSQPSGNPLTVILNSVYHSIVMRYVFKLCARKYAPHMVGLDNWDKYVRHVNYGDDDVTNIHPEIIGWFNQLTMTEAFLTIGMVYTDEAKSGELVQSRKLEDVSFLKRKFRWDPEQARWRCPHSLDVILEMPMWVKRNANVYELTATVLEEAVHELAQHSKEVFLEKMKVFEEAREKVREYWGCTFLTYEEYAEVDMARLGWKEKMDIRDEREIDALFA</sequence>
<keyword evidence="5" id="KW-0693">Viral RNA replication</keyword>
<dbReference type="InterPro" id="IPR001205">
    <property type="entry name" value="RNA-dir_pol_C"/>
</dbReference>
<feature type="domain" description="RdRp catalytic" evidence="7">
    <location>
        <begin position="739"/>
        <end position="880"/>
    </location>
</feature>
<evidence type="ECO:0000256" key="2">
    <source>
        <dbReference type="ARBA" id="ARBA00022741"/>
    </source>
</evidence>
<evidence type="ECO:0000313" key="9">
    <source>
        <dbReference type="EMBL" id="QWC36476.1"/>
    </source>
</evidence>
<dbReference type="CDD" id="cd23194">
    <property type="entry name" value="Dicistroviridae_RdRp"/>
    <property type="match status" value="1"/>
</dbReference>
<dbReference type="InterPro" id="IPR024387">
    <property type="entry name" value="Pept_C3G_Picornavir"/>
</dbReference>
<organism evidence="9">
    <name type="scientific">Bemisia tabaci dicistro-like virus 1</name>
    <dbReference type="NCBI Taxonomy" id="2840019"/>
    <lineage>
        <taxon>Viruses</taxon>
        <taxon>Riboviria</taxon>
        <taxon>Orthornavirae</taxon>
        <taxon>Pisuviricota</taxon>
        <taxon>Pisoniviricetes</taxon>
        <taxon>Picornavirales</taxon>
        <taxon>Dicistroviridae</taxon>
    </lineage>
</organism>
<accession>A0A8E8FU32</accession>
<dbReference type="GO" id="GO:0004197">
    <property type="term" value="F:cysteine-type endopeptidase activity"/>
    <property type="evidence" value="ECO:0007669"/>
    <property type="project" value="InterPro"/>
</dbReference>
<feature type="region of interest" description="Disordered" evidence="6">
    <location>
        <begin position="204"/>
        <end position="229"/>
    </location>
</feature>
<evidence type="ECO:0000256" key="1">
    <source>
        <dbReference type="ARBA" id="ARBA00022670"/>
    </source>
</evidence>
<keyword evidence="3" id="KW-0378">Hydrolase</keyword>
<dbReference type="GO" id="GO:0039694">
    <property type="term" value="P:viral RNA genome replication"/>
    <property type="evidence" value="ECO:0007669"/>
    <property type="project" value="InterPro"/>
</dbReference>
<dbReference type="GO" id="GO:0006508">
    <property type="term" value="P:proteolysis"/>
    <property type="evidence" value="ECO:0007669"/>
    <property type="project" value="UniProtKB-KW"/>
</dbReference>
<reference evidence="9" key="2">
    <citation type="journal article" date="2021" name="NPJ Biofilms Microbiomes">
        <title>Diversity and infectivity of the RNA virome among different cryptic species of an agriculturally important insect vector: whitefly Bemisia tabaci.</title>
        <authorList>
            <person name="Huang H.J."/>
            <person name="Ye Z.X."/>
            <person name="Wang X."/>
            <person name="Yan X.T."/>
            <person name="Zhang Y."/>
            <person name="He Y.J."/>
            <person name="Qi Y.H."/>
            <person name="Zhang X.D."/>
            <person name="Zhuo J.C."/>
            <person name="Lu G."/>
            <person name="Lu J.B."/>
            <person name="Mao Q.Z."/>
            <person name="Sun Z.T."/>
            <person name="Yan F."/>
            <person name="Chen J.P."/>
            <person name="Zhang C.X."/>
            <person name="Li J.M."/>
        </authorList>
    </citation>
    <scope>NUCLEOTIDE SEQUENCE</scope>
    <source>
        <strain evidence="9">CAU-Q1</strain>
    </source>
</reference>
<evidence type="ECO:0000256" key="4">
    <source>
        <dbReference type="ARBA" id="ARBA00022807"/>
    </source>
</evidence>
<evidence type="ECO:0000259" key="7">
    <source>
        <dbReference type="PROSITE" id="PS50507"/>
    </source>
</evidence>
<feature type="domain" description="Peptidase C3" evidence="8">
    <location>
        <begin position="247"/>
        <end position="465"/>
    </location>
</feature>
<dbReference type="GO" id="GO:0000166">
    <property type="term" value="F:nucleotide binding"/>
    <property type="evidence" value="ECO:0007669"/>
    <property type="project" value="UniProtKB-KW"/>
</dbReference>
<name>A0A8E8FU32_9VIRU</name>
<dbReference type="EMBL" id="MW256674">
    <property type="protein sequence ID" value="QWC36476.1"/>
    <property type="molecule type" value="Genomic_RNA"/>
</dbReference>
<evidence type="ECO:0000256" key="6">
    <source>
        <dbReference type="SAM" id="MobiDB-lite"/>
    </source>
</evidence>
<reference evidence="9" key="1">
    <citation type="submission" date="2020-11" db="EMBL/GenBank/DDBJ databases">
        <authorList>
            <person name="Huang H.-J."/>
            <person name="Li J.-M."/>
        </authorList>
    </citation>
    <scope>NUCLEOTIDE SEQUENCE</scope>
    <source>
        <strain evidence="9">CAU-Q1</strain>
    </source>
</reference>